<comment type="caution">
    <text evidence="2">The sequence shown here is derived from an EMBL/GenBank/DDBJ whole genome shotgun (WGS) entry which is preliminary data.</text>
</comment>
<evidence type="ECO:0000256" key="1">
    <source>
        <dbReference type="SAM" id="MobiDB-lite"/>
    </source>
</evidence>
<gene>
    <name evidence="2" type="ORF">AK812_SmicGene2746</name>
</gene>
<proteinExistence type="predicted"/>
<name>A0A1Q9F0T9_SYMMI</name>
<sequence length="151" mass="16646">MAKASHPPCEVSAASLTMPGLGDRWSPRPDDDEDEDGNDNKQDEEEEEEEQRPKHDNLLMKGGGLLDRAEASGALAKPARIVAKAGETGAPSQRKFNRLQSQDIGKVKGRYLNSTIMDTSITTAFSLFCGGRWCTRNLAYWHNICYMTIAS</sequence>
<feature type="region of interest" description="Disordered" evidence="1">
    <location>
        <begin position="1"/>
        <end position="63"/>
    </location>
</feature>
<accession>A0A1Q9F0T9</accession>
<evidence type="ECO:0000313" key="2">
    <source>
        <dbReference type="EMBL" id="OLQ13300.1"/>
    </source>
</evidence>
<feature type="compositionally biased region" description="Acidic residues" evidence="1">
    <location>
        <begin position="30"/>
        <end position="50"/>
    </location>
</feature>
<dbReference type="EMBL" id="LSRX01000030">
    <property type="protein sequence ID" value="OLQ13300.1"/>
    <property type="molecule type" value="Genomic_DNA"/>
</dbReference>
<reference evidence="2 3" key="1">
    <citation type="submission" date="2016-02" db="EMBL/GenBank/DDBJ databases">
        <title>Genome analysis of coral dinoflagellate symbionts highlights evolutionary adaptations to a symbiotic lifestyle.</title>
        <authorList>
            <person name="Aranda M."/>
            <person name="Li Y."/>
            <person name="Liew Y.J."/>
            <person name="Baumgarten S."/>
            <person name="Simakov O."/>
            <person name="Wilson M."/>
            <person name="Piel J."/>
            <person name="Ashoor H."/>
            <person name="Bougouffa S."/>
            <person name="Bajic V.B."/>
            <person name="Ryu T."/>
            <person name="Ravasi T."/>
            <person name="Bayer T."/>
            <person name="Micklem G."/>
            <person name="Kim H."/>
            <person name="Bhak J."/>
            <person name="Lajeunesse T.C."/>
            <person name="Voolstra C.R."/>
        </authorList>
    </citation>
    <scope>NUCLEOTIDE SEQUENCE [LARGE SCALE GENOMIC DNA]</scope>
    <source>
        <strain evidence="2 3">CCMP2467</strain>
    </source>
</reference>
<organism evidence="2 3">
    <name type="scientific">Symbiodinium microadriaticum</name>
    <name type="common">Dinoflagellate</name>
    <name type="synonym">Zooxanthella microadriatica</name>
    <dbReference type="NCBI Taxonomy" id="2951"/>
    <lineage>
        <taxon>Eukaryota</taxon>
        <taxon>Sar</taxon>
        <taxon>Alveolata</taxon>
        <taxon>Dinophyceae</taxon>
        <taxon>Suessiales</taxon>
        <taxon>Symbiodiniaceae</taxon>
        <taxon>Symbiodinium</taxon>
    </lineage>
</organism>
<keyword evidence="3" id="KW-1185">Reference proteome</keyword>
<dbReference type="AlphaFoldDB" id="A0A1Q9F0T9"/>
<protein>
    <submittedName>
        <fullName evidence="2">Uncharacterized protein</fullName>
    </submittedName>
</protein>
<dbReference type="Proteomes" id="UP000186817">
    <property type="component" value="Unassembled WGS sequence"/>
</dbReference>
<evidence type="ECO:0000313" key="3">
    <source>
        <dbReference type="Proteomes" id="UP000186817"/>
    </source>
</evidence>